<dbReference type="EMBL" id="CAJNRG010011618">
    <property type="protein sequence ID" value="CAF2133929.1"/>
    <property type="molecule type" value="Genomic_DNA"/>
</dbReference>
<dbReference type="Proteomes" id="UP000663887">
    <property type="component" value="Unassembled WGS sequence"/>
</dbReference>
<dbReference type="GO" id="GO:0008234">
    <property type="term" value="F:cysteine-type peptidase activity"/>
    <property type="evidence" value="ECO:0007669"/>
    <property type="project" value="InterPro"/>
</dbReference>
<sequence length="409" mass="47589">MTLGGLLVNHRTKRRYRLDGCRQSHVKPLLSLARPFLSLVTSPQLLNVVDLRSFLSPIEEQYTVGSCVGNALASILEYFYFYATGHVKRFSRLFIYYNARMMEDEVSQRNATETDSGADIQFAIVSLMKYGCCEEKFWPFYEHLINIQPSHEAYVHGENFCLDEVSRLSNNINQLRQCLAQGYPFVMAIKIFSSFASNHHGYIPMPKRHEKSSQYRHAVVCIGYIHSQRVFIIRNSHGIHWGDHGYGYLPYEYLADKILAKDLWAIKSVKNMKSMSNEESIAWNDFPILSKSSSRQDILDDRSQCDIEYSNDENDWDEDGDDDNNERVESESFNIHKQYYRRHSQELQREYSASSTQLQENPWVQPTFINYFPMTHVPAPTISMNTPFMGPFPYHSSMFNSSTPLFRPF</sequence>
<dbReference type="AlphaFoldDB" id="A0A816YMU9"/>
<dbReference type="EMBL" id="CAJNOW010016204">
    <property type="protein sequence ID" value="CAF1648504.1"/>
    <property type="molecule type" value="Genomic_DNA"/>
</dbReference>
<dbReference type="InterPro" id="IPR000668">
    <property type="entry name" value="Peptidase_C1A_C"/>
</dbReference>
<evidence type="ECO:0000313" key="4">
    <source>
        <dbReference type="EMBL" id="CAF2133929.1"/>
    </source>
</evidence>
<dbReference type="Gene3D" id="3.90.70.10">
    <property type="entry name" value="Cysteine proteinases"/>
    <property type="match status" value="1"/>
</dbReference>
<organism evidence="5 8">
    <name type="scientific">Rotaria magnacalcarata</name>
    <dbReference type="NCBI Taxonomy" id="392030"/>
    <lineage>
        <taxon>Eukaryota</taxon>
        <taxon>Metazoa</taxon>
        <taxon>Spiralia</taxon>
        <taxon>Gnathifera</taxon>
        <taxon>Rotifera</taxon>
        <taxon>Eurotatoria</taxon>
        <taxon>Bdelloidea</taxon>
        <taxon>Philodinida</taxon>
        <taxon>Philodinidae</taxon>
        <taxon>Rotaria</taxon>
    </lineage>
</organism>
<dbReference type="GO" id="GO:0006508">
    <property type="term" value="P:proteolysis"/>
    <property type="evidence" value="ECO:0007669"/>
    <property type="project" value="InterPro"/>
</dbReference>
<comment type="caution">
    <text evidence="5">The sequence shown here is derived from an EMBL/GenBank/DDBJ whole genome shotgun (WGS) entry which is preliminary data.</text>
</comment>
<evidence type="ECO:0000313" key="5">
    <source>
        <dbReference type="EMBL" id="CAF2163907.1"/>
    </source>
</evidence>
<evidence type="ECO:0000313" key="7">
    <source>
        <dbReference type="EMBL" id="CAF3907063.1"/>
    </source>
</evidence>
<dbReference type="SUPFAM" id="SSF54001">
    <property type="entry name" value="Cysteine proteinases"/>
    <property type="match status" value="1"/>
</dbReference>
<evidence type="ECO:0000313" key="8">
    <source>
        <dbReference type="Proteomes" id="UP000663824"/>
    </source>
</evidence>
<accession>A0A816YMU9</accession>
<dbReference type="OrthoDB" id="640249at2759"/>
<dbReference type="Proteomes" id="UP000663824">
    <property type="component" value="Unassembled WGS sequence"/>
</dbReference>
<dbReference type="InterPro" id="IPR038765">
    <property type="entry name" value="Papain-like_cys_pep_sf"/>
</dbReference>
<dbReference type="Proteomes" id="UP000681967">
    <property type="component" value="Unassembled WGS sequence"/>
</dbReference>
<dbReference type="CDD" id="cd02619">
    <property type="entry name" value="Peptidase_C1"/>
    <property type="match status" value="1"/>
</dbReference>
<protein>
    <recommendedName>
        <fullName evidence="1">Peptidase C1A papain C-terminal domain-containing protein</fullName>
    </recommendedName>
</protein>
<reference evidence="5" key="1">
    <citation type="submission" date="2021-02" db="EMBL/GenBank/DDBJ databases">
        <authorList>
            <person name="Nowell W R."/>
        </authorList>
    </citation>
    <scope>NUCLEOTIDE SEQUENCE</scope>
</reference>
<evidence type="ECO:0000313" key="6">
    <source>
        <dbReference type="EMBL" id="CAF3780494.1"/>
    </source>
</evidence>
<gene>
    <name evidence="6" type="ORF">BYL167_LOCUS1912</name>
    <name evidence="2" type="ORF">CJN711_LOCUS26763</name>
    <name evidence="3" type="ORF">KQP761_LOCUS29496</name>
    <name evidence="5" type="ORF">MBJ925_LOCUS33371</name>
    <name evidence="7" type="ORF">UXM345_LOCUS10863</name>
    <name evidence="4" type="ORF">XDN619_LOCUS25274</name>
</gene>
<dbReference type="EMBL" id="CAJNOV010012588">
    <property type="protein sequence ID" value="CAF1491953.1"/>
    <property type="molecule type" value="Genomic_DNA"/>
</dbReference>
<dbReference type="Proteomes" id="UP000663834">
    <property type="component" value="Unassembled WGS sequence"/>
</dbReference>
<dbReference type="EMBL" id="CAJNRE010018337">
    <property type="protein sequence ID" value="CAF2163907.1"/>
    <property type="molecule type" value="Genomic_DNA"/>
</dbReference>
<proteinExistence type="predicted"/>
<dbReference type="Proteomes" id="UP000663855">
    <property type="component" value="Unassembled WGS sequence"/>
</dbReference>
<feature type="domain" description="Peptidase C1A papain C-terminal" evidence="1">
    <location>
        <begin position="50"/>
        <end position="248"/>
    </location>
</feature>
<evidence type="ECO:0000259" key="1">
    <source>
        <dbReference type="Pfam" id="PF00112"/>
    </source>
</evidence>
<evidence type="ECO:0000313" key="3">
    <source>
        <dbReference type="EMBL" id="CAF1648504.1"/>
    </source>
</evidence>
<evidence type="ECO:0000313" key="2">
    <source>
        <dbReference type="EMBL" id="CAF1491953.1"/>
    </source>
</evidence>
<dbReference type="EMBL" id="CAJOBH010000310">
    <property type="protein sequence ID" value="CAF3780494.1"/>
    <property type="molecule type" value="Genomic_DNA"/>
</dbReference>
<name>A0A816YMU9_9BILA</name>
<dbReference type="Pfam" id="PF00112">
    <property type="entry name" value="Peptidase_C1"/>
    <property type="match status" value="1"/>
</dbReference>
<dbReference type="Proteomes" id="UP000663842">
    <property type="component" value="Unassembled WGS sequence"/>
</dbReference>
<dbReference type="EMBL" id="CAJOBF010001056">
    <property type="protein sequence ID" value="CAF3907063.1"/>
    <property type="molecule type" value="Genomic_DNA"/>
</dbReference>